<dbReference type="EMBL" id="JBHLYQ010000090">
    <property type="protein sequence ID" value="MFC0082330.1"/>
    <property type="molecule type" value="Genomic_DNA"/>
</dbReference>
<name>A0ABV6C3R8_9ACTN</name>
<dbReference type="Proteomes" id="UP001589788">
    <property type="component" value="Unassembled WGS sequence"/>
</dbReference>
<evidence type="ECO:0000313" key="1">
    <source>
        <dbReference type="EMBL" id="MFC0082330.1"/>
    </source>
</evidence>
<evidence type="ECO:0000313" key="2">
    <source>
        <dbReference type="Proteomes" id="UP001589788"/>
    </source>
</evidence>
<comment type="caution">
    <text evidence="1">The sequence shown here is derived from an EMBL/GenBank/DDBJ whole genome shotgun (WGS) entry which is preliminary data.</text>
</comment>
<proteinExistence type="predicted"/>
<organism evidence="1 2">
    <name type="scientific">Aciditerrimonas ferrireducens</name>
    <dbReference type="NCBI Taxonomy" id="667306"/>
    <lineage>
        <taxon>Bacteria</taxon>
        <taxon>Bacillati</taxon>
        <taxon>Actinomycetota</taxon>
        <taxon>Acidimicrobiia</taxon>
        <taxon>Acidimicrobiales</taxon>
        <taxon>Acidimicrobiaceae</taxon>
        <taxon>Aciditerrimonas</taxon>
    </lineage>
</organism>
<accession>A0ABV6C3R8</accession>
<dbReference type="RefSeq" id="WP_248107734.1">
    <property type="nucleotide sequence ID" value="NZ_JAKHEX010000011.1"/>
</dbReference>
<reference evidence="1 2" key="1">
    <citation type="submission" date="2024-09" db="EMBL/GenBank/DDBJ databases">
        <authorList>
            <person name="Sun Q."/>
            <person name="Mori K."/>
        </authorList>
    </citation>
    <scope>NUCLEOTIDE SEQUENCE [LARGE SCALE GENOMIC DNA]</scope>
    <source>
        <strain evidence="1 2">JCM 15389</strain>
    </source>
</reference>
<gene>
    <name evidence="1" type="ORF">ACFFRE_09265</name>
</gene>
<keyword evidence="2" id="KW-1185">Reference proteome</keyword>
<sequence>MSATGPSGPPGVLGWVGLLPAQAVGTGGWWDGPRLGQVLAYDSARGLGELGFQVTEQTVVVPFHCTALADGGREVAAGTPVVCELRPGHRGRLEAVGVRVLGPPAAAGS</sequence>
<protein>
    <submittedName>
        <fullName evidence="1">Uncharacterized protein</fullName>
    </submittedName>
</protein>